<organism evidence="2">
    <name type="scientific">marine sediment metagenome</name>
    <dbReference type="NCBI Taxonomy" id="412755"/>
    <lineage>
        <taxon>unclassified sequences</taxon>
        <taxon>metagenomes</taxon>
        <taxon>ecological metagenomes</taxon>
    </lineage>
</organism>
<evidence type="ECO:0000313" key="2">
    <source>
        <dbReference type="EMBL" id="GAH12829.1"/>
    </source>
</evidence>
<name>X1E6L7_9ZZZZ</name>
<feature type="non-terminal residue" evidence="2">
    <location>
        <position position="1"/>
    </location>
</feature>
<accession>X1E6L7</accession>
<gene>
    <name evidence="2" type="ORF">S01H4_52462</name>
</gene>
<protein>
    <recommendedName>
        <fullName evidence="3">Zinc-ribbon domain-containing protein</fullName>
    </recommendedName>
</protein>
<proteinExistence type="predicted"/>
<dbReference type="AlphaFoldDB" id="X1E6L7"/>
<comment type="caution">
    <text evidence="2">The sequence shown here is derived from an EMBL/GenBank/DDBJ whole genome shotgun (WGS) entry which is preliminary data.</text>
</comment>
<feature type="transmembrane region" description="Helical" evidence="1">
    <location>
        <begin position="49"/>
        <end position="67"/>
    </location>
</feature>
<evidence type="ECO:0000256" key="1">
    <source>
        <dbReference type="SAM" id="Phobius"/>
    </source>
</evidence>
<evidence type="ECO:0008006" key="3">
    <source>
        <dbReference type="Google" id="ProtNLM"/>
    </source>
</evidence>
<keyword evidence="1" id="KW-0472">Membrane</keyword>
<dbReference type="EMBL" id="BART01029976">
    <property type="protein sequence ID" value="GAH12829.1"/>
    <property type="molecule type" value="Genomic_DNA"/>
</dbReference>
<reference evidence="2" key="1">
    <citation type="journal article" date="2014" name="Front. Microbiol.">
        <title>High frequency of phylogenetically diverse reductive dehalogenase-homologous genes in deep subseafloor sedimentary metagenomes.</title>
        <authorList>
            <person name="Kawai M."/>
            <person name="Futagami T."/>
            <person name="Toyoda A."/>
            <person name="Takaki Y."/>
            <person name="Nishi S."/>
            <person name="Hori S."/>
            <person name="Arai W."/>
            <person name="Tsubouchi T."/>
            <person name="Morono Y."/>
            <person name="Uchiyama I."/>
            <person name="Ito T."/>
            <person name="Fujiyama A."/>
            <person name="Inagaki F."/>
            <person name="Takami H."/>
        </authorList>
    </citation>
    <scope>NUCLEOTIDE SEQUENCE</scope>
    <source>
        <strain evidence="2">Expedition CK06-06</strain>
    </source>
</reference>
<sequence>IGFALMFAGSAVEMGAWENLKMFIVENREKFPKMGNEAIDGVEKLKSGALLWVLGFLIVPIVIGWIFQLIGYFTLGKIAEGEPVISKQPVLVSEPQPTYTLALAPVATPTQVLVQEVADLIKFCPLCGAKLNMSGKYCGECGTQVRD</sequence>
<keyword evidence="1" id="KW-1133">Transmembrane helix</keyword>
<keyword evidence="1" id="KW-0812">Transmembrane</keyword>